<evidence type="ECO:0000259" key="8">
    <source>
        <dbReference type="PROSITE" id="PS51671"/>
    </source>
</evidence>
<dbReference type="Gene3D" id="3.30.70.260">
    <property type="match status" value="1"/>
</dbReference>
<comment type="pathway">
    <text evidence="2">Amino-acid biosynthesis; L-methionine biosynthesis via de novo pathway; L-homoserine from L-aspartate: step 3/3.</text>
</comment>
<dbReference type="Pfam" id="PF01842">
    <property type="entry name" value="ACT"/>
    <property type="match status" value="1"/>
</dbReference>
<keyword evidence="9" id="KW-0560">Oxidoreductase</keyword>
<dbReference type="AlphaFoldDB" id="A0A5E7A5Q8"/>
<comment type="pathway">
    <text evidence="1">Amino-acid biosynthesis; L-threonine biosynthesis; L-threonine from L-aspartate: step 3/5.</text>
</comment>
<dbReference type="GO" id="GO:0016491">
    <property type="term" value="F:oxidoreductase activity"/>
    <property type="evidence" value="ECO:0007669"/>
    <property type="project" value="UniProtKB-KW"/>
</dbReference>
<keyword evidence="4" id="KW-0028">Amino-acid biosynthesis</keyword>
<dbReference type="CDD" id="cd04881">
    <property type="entry name" value="ACT_HSDH-Hom"/>
    <property type="match status" value="1"/>
</dbReference>
<keyword evidence="5" id="KW-0791">Threonine biosynthesis</keyword>
<gene>
    <name evidence="9" type="primary">hom_2</name>
    <name evidence="9" type="ORF">PS685_05073</name>
</gene>
<reference evidence="9 10" key="1">
    <citation type="submission" date="2019-09" db="EMBL/GenBank/DDBJ databases">
        <authorList>
            <person name="Chandra G."/>
            <person name="Truman W A."/>
        </authorList>
    </citation>
    <scope>NUCLEOTIDE SEQUENCE [LARGE SCALE GENOMIC DNA]</scope>
    <source>
        <strain evidence="9">PS685</strain>
    </source>
</reference>
<dbReference type="SUPFAM" id="SSF55021">
    <property type="entry name" value="ACT-like"/>
    <property type="match status" value="1"/>
</dbReference>
<evidence type="ECO:0000313" key="9">
    <source>
        <dbReference type="EMBL" id="VVN71711.1"/>
    </source>
</evidence>
<dbReference type="InterPro" id="IPR045865">
    <property type="entry name" value="ACT-like_dom_sf"/>
</dbReference>
<keyword evidence="7" id="KW-0486">Methionine biosynthesis</keyword>
<dbReference type="Proteomes" id="UP000326437">
    <property type="component" value="Unassembled WGS sequence"/>
</dbReference>
<dbReference type="PROSITE" id="PS51671">
    <property type="entry name" value="ACT"/>
    <property type="match status" value="1"/>
</dbReference>
<dbReference type="GO" id="GO:0009086">
    <property type="term" value="P:methionine biosynthetic process"/>
    <property type="evidence" value="ECO:0007669"/>
    <property type="project" value="UniProtKB-KW"/>
</dbReference>
<dbReference type="EMBL" id="CABVHO010000203">
    <property type="protein sequence ID" value="VVN71711.1"/>
    <property type="molecule type" value="Genomic_DNA"/>
</dbReference>
<dbReference type="GO" id="GO:0009088">
    <property type="term" value="P:threonine biosynthetic process"/>
    <property type="evidence" value="ECO:0007669"/>
    <property type="project" value="UniProtKB-KW"/>
</dbReference>
<protein>
    <recommendedName>
        <fullName evidence="3">Homoserine dehydrogenase</fullName>
    </recommendedName>
</protein>
<accession>A0A5E7A5Q8</accession>
<evidence type="ECO:0000256" key="3">
    <source>
        <dbReference type="ARBA" id="ARBA00013376"/>
    </source>
</evidence>
<name>A0A5E7A5Q8_PSEFL</name>
<keyword evidence="6" id="KW-0521">NADP</keyword>
<evidence type="ECO:0000256" key="2">
    <source>
        <dbReference type="ARBA" id="ARBA00005062"/>
    </source>
</evidence>
<dbReference type="InterPro" id="IPR002912">
    <property type="entry name" value="ACT_dom"/>
</dbReference>
<dbReference type="Gene3D" id="3.40.50.720">
    <property type="entry name" value="NAD(P)-binding Rossmann-like Domain"/>
    <property type="match status" value="1"/>
</dbReference>
<evidence type="ECO:0000256" key="5">
    <source>
        <dbReference type="ARBA" id="ARBA00022697"/>
    </source>
</evidence>
<evidence type="ECO:0000313" key="10">
    <source>
        <dbReference type="Proteomes" id="UP000326437"/>
    </source>
</evidence>
<dbReference type="FunFam" id="3.30.70.260:FF:000030">
    <property type="entry name" value="Homoserine dehydrogenase"/>
    <property type="match status" value="1"/>
</dbReference>
<evidence type="ECO:0000256" key="7">
    <source>
        <dbReference type="ARBA" id="ARBA00023167"/>
    </source>
</evidence>
<evidence type="ECO:0000256" key="6">
    <source>
        <dbReference type="ARBA" id="ARBA00022857"/>
    </source>
</evidence>
<feature type="domain" description="ACT" evidence="8">
    <location>
        <begin position="53"/>
        <end position="129"/>
    </location>
</feature>
<evidence type="ECO:0000256" key="1">
    <source>
        <dbReference type="ARBA" id="ARBA00005056"/>
    </source>
</evidence>
<organism evidence="9 10">
    <name type="scientific">Pseudomonas fluorescens</name>
    <dbReference type="NCBI Taxonomy" id="294"/>
    <lineage>
        <taxon>Bacteria</taxon>
        <taxon>Pseudomonadati</taxon>
        <taxon>Pseudomonadota</taxon>
        <taxon>Gammaproteobacteria</taxon>
        <taxon>Pseudomonadales</taxon>
        <taxon>Pseudomonadaceae</taxon>
        <taxon>Pseudomonas</taxon>
    </lineage>
</organism>
<sequence>MEPTASSVIADLVDVVRAMTSDPENRVPHLAFQPDSLSAHPILPIEACKSAYYLRIQAKDHPGVLAQVASILSERGINIESIMQKEVEEHDGLVPMILLTHRVLEQHMNDAITALETLEGVVGPVVRIRVEHLN</sequence>
<evidence type="ECO:0000256" key="4">
    <source>
        <dbReference type="ARBA" id="ARBA00022605"/>
    </source>
</evidence>
<proteinExistence type="predicted"/>